<dbReference type="AlphaFoldDB" id="A0A2W2BAK8"/>
<feature type="domain" description="M23ase beta-sheet core" evidence="2">
    <location>
        <begin position="53"/>
        <end position="120"/>
    </location>
</feature>
<dbReference type="GO" id="GO:0004222">
    <property type="term" value="F:metalloendopeptidase activity"/>
    <property type="evidence" value="ECO:0007669"/>
    <property type="project" value="TreeGrafter"/>
</dbReference>
<gene>
    <name evidence="3" type="ORF">DN068_10930</name>
</gene>
<dbReference type="CDD" id="cd12797">
    <property type="entry name" value="M23_peptidase"/>
    <property type="match status" value="1"/>
</dbReference>
<keyword evidence="1" id="KW-0732">Signal</keyword>
<dbReference type="InterPro" id="IPR050570">
    <property type="entry name" value="Cell_wall_metabolism_enzyme"/>
</dbReference>
<dbReference type="Pfam" id="PF01551">
    <property type="entry name" value="Peptidase_M23"/>
    <property type="match status" value="2"/>
</dbReference>
<proteinExistence type="predicted"/>
<feature type="signal peptide" evidence="1">
    <location>
        <begin position="1"/>
        <end position="21"/>
    </location>
</feature>
<dbReference type="EMBL" id="QKTW01000016">
    <property type="protein sequence ID" value="PZF72917.1"/>
    <property type="molecule type" value="Genomic_DNA"/>
</dbReference>
<protein>
    <recommendedName>
        <fullName evidence="2">M23ase beta-sheet core domain-containing protein</fullName>
    </recommendedName>
</protein>
<feature type="domain" description="M23ase beta-sheet core" evidence="2">
    <location>
        <begin position="139"/>
        <end position="175"/>
    </location>
</feature>
<dbReference type="Proteomes" id="UP000248745">
    <property type="component" value="Unassembled WGS sequence"/>
</dbReference>
<dbReference type="SUPFAM" id="SSF51261">
    <property type="entry name" value="Duplicated hybrid motif"/>
    <property type="match status" value="1"/>
</dbReference>
<dbReference type="RefSeq" id="WP_110998950.1">
    <property type="nucleotide sequence ID" value="NZ_QKTW01000016.1"/>
</dbReference>
<comment type="caution">
    <text evidence="3">The sequence shown here is derived from an EMBL/GenBank/DDBJ whole genome shotgun (WGS) entry which is preliminary data.</text>
</comment>
<evidence type="ECO:0000313" key="4">
    <source>
        <dbReference type="Proteomes" id="UP000248745"/>
    </source>
</evidence>
<evidence type="ECO:0000313" key="3">
    <source>
        <dbReference type="EMBL" id="PZF72917.1"/>
    </source>
</evidence>
<feature type="chain" id="PRO_5016142235" description="M23ase beta-sheet core domain-containing protein" evidence="1">
    <location>
        <begin position="22"/>
        <end position="565"/>
    </location>
</feature>
<dbReference type="OrthoDB" id="9810477at2"/>
<keyword evidence="4" id="KW-1185">Reference proteome</keyword>
<dbReference type="InterPro" id="IPR016047">
    <property type="entry name" value="M23ase_b-sheet_dom"/>
</dbReference>
<dbReference type="Gene3D" id="2.70.70.10">
    <property type="entry name" value="Glucose Permease (Domain IIA)"/>
    <property type="match status" value="1"/>
</dbReference>
<dbReference type="InterPro" id="IPR011055">
    <property type="entry name" value="Dup_hybrid_motif"/>
</dbReference>
<dbReference type="PANTHER" id="PTHR21666">
    <property type="entry name" value="PEPTIDASE-RELATED"/>
    <property type="match status" value="1"/>
</dbReference>
<sequence>MKQIKILVVVMFSFAALKSAAQGRSYPQDYFRNPLEFPIILAGNFGECRLGHFHSGMDIKTKGIENQVVHAAADGYISRIKMEKGGFGHALYITHPNGYTTLYAHLNNFVPKIQQYLRKQQYQKKQWGVDLALSPDQFPVKKGDQIAWSGNTGASTAPHLHFEIRDSKTEHPLNPQKFGFAVEDKKPPIPARMALYDGSRTIYEQDPPLQPLKKKGDVYTTATDTVKVEGALMGIGLDIDDFMEGSNNTIAFYTAEWALDGELQGRIRLDDIGYDETRYLHGYADYRRMVSGGPWIQLLFQLPGNRLDHIYESLNNNKGVLDLSDKMPHKVTVTITDDENNVSTVQFYVRSEGKLNPLTCDPVFKATANNKVDQPNISFVLDDRQLYDDVCFKMDKKPDAASFSDRYMILSANIPVHHYFDLNIKPNKPIPFDLRDKIACIYNDGKSDAGSAAQKDDKGWYKTKERDLGSFRLVADTVPPVITPLTKSVSAKTNELIFKATDALTSVRKFEGTLEDGTWLLFEPRGSNFIYHFDDKTCPAGSHTLTLKAADENGNETVYKYKFNR</sequence>
<evidence type="ECO:0000256" key="1">
    <source>
        <dbReference type="SAM" id="SignalP"/>
    </source>
</evidence>
<name>A0A2W2BAK8_9BACT</name>
<organism evidence="3 4">
    <name type="scientific">Taibaiella soli</name>
    <dbReference type="NCBI Taxonomy" id="1649169"/>
    <lineage>
        <taxon>Bacteria</taxon>
        <taxon>Pseudomonadati</taxon>
        <taxon>Bacteroidota</taxon>
        <taxon>Chitinophagia</taxon>
        <taxon>Chitinophagales</taxon>
        <taxon>Chitinophagaceae</taxon>
        <taxon>Taibaiella</taxon>
    </lineage>
</organism>
<accession>A0A2W2BAK8</accession>
<evidence type="ECO:0000259" key="2">
    <source>
        <dbReference type="Pfam" id="PF01551"/>
    </source>
</evidence>
<reference evidence="3 4" key="1">
    <citation type="submission" date="2018-06" db="EMBL/GenBank/DDBJ databases">
        <title>Mucibacter soli gen. nov., sp. nov., a new member of the family Chitinophagaceae producing mucin.</title>
        <authorList>
            <person name="Kim M.-K."/>
            <person name="Park S."/>
            <person name="Kim T.-S."/>
            <person name="Joung Y."/>
            <person name="Han J.-H."/>
            <person name="Kim S.B."/>
        </authorList>
    </citation>
    <scope>NUCLEOTIDE SEQUENCE [LARGE SCALE GENOMIC DNA]</scope>
    <source>
        <strain evidence="3 4">R1-15</strain>
    </source>
</reference>
<dbReference type="PANTHER" id="PTHR21666:SF270">
    <property type="entry name" value="MUREIN HYDROLASE ACTIVATOR ENVC"/>
    <property type="match status" value="1"/>
</dbReference>